<evidence type="ECO:0000256" key="6">
    <source>
        <dbReference type="SAM" id="Phobius"/>
    </source>
</evidence>
<dbReference type="GO" id="GO:0022857">
    <property type="term" value="F:transmembrane transporter activity"/>
    <property type="evidence" value="ECO:0007669"/>
    <property type="project" value="InterPro"/>
</dbReference>
<dbReference type="STRING" id="756272.Plabr_0320"/>
<protein>
    <submittedName>
        <fullName evidence="7">TGF-beta receptor type I/II extracellular region</fullName>
    </submittedName>
</protein>
<evidence type="ECO:0000256" key="4">
    <source>
        <dbReference type="ARBA" id="ARBA00022989"/>
    </source>
</evidence>
<gene>
    <name evidence="7" type="ordered locus">Plabr_0320</name>
</gene>
<name>F0SQH4_RUBBR</name>
<evidence type="ECO:0000256" key="1">
    <source>
        <dbReference type="ARBA" id="ARBA00004141"/>
    </source>
</evidence>
<evidence type="ECO:0000256" key="5">
    <source>
        <dbReference type="ARBA" id="ARBA00023136"/>
    </source>
</evidence>
<keyword evidence="5 6" id="KW-0472">Membrane</keyword>
<feature type="transmembrane region" description="Helical" evidence="6">
    <location>
        <begin position="166"/>
        <end position="187"/>
    </location>
</feature>
<feature type="transmembrane region" description="Helical" evidence="6">
    <location>
        <begin position="239"/>
        <end position="257"/>
    </location>
</feature>
<proteinExistence type="inferred from homology"/>
<dbReference type="Gene3D" id="1.20.1250.20">
    <property type="entry name" value="MFS general substrate transporter like domains"/>
    <property type="match status" value="2"/>
</dbReference>
<dbReference type="CDD" id="cd17347">
    <property type="entry name" value="MFS_SLC15A1_2_like"/>
    <property type="match status" value="1"/>
</dbReference>
<dbReference type="InterPro" id="IPR036259">
    <property type="entry name" value="MFS_trans_sf"/>
</dbReference>
<accession>F0SQH4</accession>
<dbReference type="KEGG" id="pbs:Plabr_0320"/>
<dbReference type="AlphaFoldDB" id="F0SQH4"/>
<dbReference type="EMBL" id="CP002546">
    <property type="protein sequence ID" value="ADY57949.1"/>
    <property type="molecule type" value="Genomic_DNA"/>
</dbReference>
<dbReference type="eggNOG" id="COG3104">
    <property type="taxonomic scope" value="Bacteria"/>
</dbReference>
<feature type="transmembrane region" description="Helical" evidence="6">
    <location>
        <begin position="385"/>
        <end position="408"/>
    </location>
</feature>
<feature type="transmembrane region" description="Helical" evidence="6">
    <location>
        <begin position="32"/>
        <end position="50"/>
    </location>
</feature>
<evidence type="ECO:0000313" key="7">
    <source>
        <dbReference type="EMBL" id="ADY57949.1"/>
    </source>
</evidence>
<evidence type="ECO:0000256" key="3">
    <source>
        <dbReference type="ARBA" id="ARBA00022692"/>
    </source>
</evidence>
<reference evidence="8" key="1">
    <citation type="submission" date="2011-02" db="EMBL/GenBank/DDBJ databases">
        <title>The complete genome of Planctomyces brasiliensis DSM 5305.</title>
        <authorList>
            <person name="Lucas S."/>
            <person name="Copeland A."/>
            <person name="Lapidus A."/>
            <person name="Bruce D."/>
            <person name="Goodwin L."/>
            <person name="Pitluck S."/>
            <person name="Kyrpides N."/>
            <person name="Mavromatis K."/>
            <person name="Pagani I."/>
            <person name="Ivanova N."/>
            <person name="Ovchinnikova G."/>
            <person name="Lu M."/>
            <person name="Detter J.C."/>
            <person name="Han C."/>
            <person name="Land M."/>
            <person name="Hauser L."/>
            <person name="Markowitz V."/>
            <person name="Cheng J.-F."/>
            <person name="Hugenholtz P."/>
            <person name="Woyke T."/>
            <person name="Wu D."/>
            <person name="Tindall B."/>
            <person name="Pomrenke H.G."/>
            <person name="Brambilla E."/>
            <person name="Klenk H.-P."/>
            <person name="Eisen J.A."/>
        </authorList>
    </citation>
    <scope>NUCLEOTIDE SEQUENCE [LARGE SCALE GENOMIC DNA]</scope>
    <source>
        <strain evidence="8">ATCC 49424 / DSM 5305 / JCM 21570 / IAM 15109 / NBRC 103401 / IFAM 1448</strain>
    </source>
</reference>
<keyword evidence="7" id="KW-0675">Receptor</keyword>
<feature type="transmembrane region" description="Helical" evidence="6">
    <location>
        <begin position="349"/>
        <end position="373"/>
    </location>
</feature>
<feature type="transmembrane region" description="Helical" evidence="6">
    <location>
        <begin position="193"/>
        <end position="212"/>
    </location>
</feature>
<comment type="similarity">
    <text evidence="2">Belongs to the major facilitator superfamily. Proton-dependent oligopeptide transporter (POT/PTR) (TC 2.A.17) family.</text>
</comment>
<dbReference type="PANTHER" id="PTHR11654">
    <property type="entry name" value="OLIGOPEPTIDE TRANSPORTER-RELATED"/>
    <property type="match status" value="1"/>
</dbReference>
<feature type="transmembrane region" description="Helical" evidence="6">
    <location>
        <begin position="320"/>
        <end position="337"/>
    </location>
</feature>
<dbReference type="OrthoDB" id="9772725at2"/>
<keyword evidence="3 6" id="KW-0812">Transmembrane</keyword>
<evidence type="ECO:0000313" key="8">
    <source>
        <dbReference type="Proteomes" id="UP000006860"/>
    </source>
</evidence>
<keyword evidence="4 6" id="KW-1133">Transmembrane helix</keyword>
<dbReference type="Proteomes" id="UP000006860">
    <property type="component" value="Chromosome"/>
</dbReference>
<evidence type="ECO:0000256" key="2">
    <source>
        <dbReference type="ARBA" id="ARBA00005982"/>
    </source>
</evidence>
<dbReference type="SUPFAM" id="SSF103473">
    <property type="entry name" value="MFS general substrate transporter"/>
    <property type="match status" value="1"/>
</dbReference>
<dbReference type="InterPro" id="IPR000109">
    <property type="entry name" value="POT_fam"/>
</dbReference>
<feature type="transmembrane region" description="Helical" evidence="6">
    <location>
        <begin position="96"/>
        <end position="113"/>
    </location>
</feature>
<dbReference type="RefSeq" id="WP_013626693.1">
    <property type="nucleotide sequence ID" value="NC_015174.1"/>
</dbReference>
<feature type="transmembrane region" description="Helical" evidence="6">
    <location>
        <begin position="287"/>
        <end position="308"/>
    </location>
</feature>
<dbReference type="Pfam" id="PF00854">
    <property type="entry name" value="PTR2"/>
    <property type="match status" value="2"/>
</dbReference>
<feature type="transmembrane region" description="Helical" evidence="6">
    <location>
        <begin position="420"/>
        <end position="440"/>
    </location>
</feature>
<keyword evidence="8" id="KW-1185">Reference proteome</keyword>
<sequence length="474" mass="52918">MAHKKPATAPYDIETMPPGIPYIVGNEAAERFSFYGMKAILMIFMTEYLLGSTGELAPMTEPQAKEVMHTFGSAVYFFPLIGAIVSDWLFGKYNMIIWLSLVYCVGHAVMALVDLPQLTGLDPEMTLYIALGLIAIGSGGIKPCVSAHVGDQFGKRNQHLLTRVFQWFYFSINLGSTISTLLVPYLLRAYGPAVAFGVPGVLMALATFVFWMGRHRFVHIPPAGSSFFRETFSRDGMRALLNLTPLYIFIAMFWALFDQTASAWVLQAKEMDRVVLGQEILPDQLQAINPILVMLFIPLFSYVIYPFMGKFFEVTPLKKIGMGLFLTIAAFALPAWIEMRIAAGETPHIIWQFWSYALITAAEIMVSITGLEFSYTQAPKRMKSFVMGFYLLSVSLGNIFVAAVNHFIQDENGQSTLSNVEYYWFFTGCMAVTAVLYVIFSQFYRGNTYIQDEELAADAGVIHAKAEDEGTTGT</sequence>
<organism evidence="7 8">
    <name type="scientific">Rubinisphaera brasiliensis (strain ATCC 49424 / DSM 5305 / JCM 21570 / IAM 15109 / NBRC 103401 / IFAM 1448)</name>
    <name type="common">Planctomyces brasiliensis</name>
    <dbReference type="NCBI Taxonomy" id="756272"/>
    <lineage>
        <taxon>Bacteria</taxon>
        <taxon>Pseudomonadati</taxon>
        <taxon>Planctomycetota</taxon>
        <taxon>Planctomycetia</taxon>
        <taxon>Planctomycetales</taxon>
        <taxon>Planctomycetaceae</taxon>
        <taxon>Rubinisphaera</taxon>
    </lineage>
</organism>
<feature type="transmembrane region" description="Helical" evidence="6">
    <location>
        <begin position="70"/>
        <end position="89"/>
    </location>
</feature>
<dbReference type="HOGENOM" id="CLU_004790_3_1_0"/>
<feature type="transmembrane region" description="Helical" evidence="6">
    <location>
        <begin position="125"/>
        <end position="145"/>
    </location>
</feature>
<comment type="subcellular location">
    <subcellularLocation>
        <location evidence="1">Membrane</location>
        <topology evidence="1">Multi-pass membrane protein</topology>
    </subcellularLocation>
</comment>
<dbReference type="GO" id="GO:0016020">
    <property type="term" value="C:membrane"/>
    <property type="evidence" value="ECO:0007669"/>
    <property type="project" value="UniProtKB-SubCell"/>
</dbReference>